<evidence type="ECO:0000313" key="2">
    <source>
        <dbReference type="Proteomes" id="UP001164929"/>
    </source>
</evidence>
<comment type="caution">
    <text evidence="1">The sequence shown here is derived from an EMBL/GenBank/DDBJ whole genome shotgun (WGS) entry which is preliminary data.</text>
</comment>
<dbReference type="EMBL" id="JAQIZT010000008">
    <property type="protein sequence ID" value="KAJ6986536.1"/>
    <property type="molecule type" value="Genomic_DNA"/>
</dbReference>
<protein>
    <submittedName>
        <fullName evidence="1">Uncharacterized protein</fullName>
    </submittedName>
</protein>
<evidence type="ECO:0000313" key="1">
    <source>
        <dbReference type="EMBL" id="KAJ6986536.1"/>
    </source>
</evidence>
<organism evidence="1 2">
    <name type="scientific">Populus alba x Populus x berolinensis</name>
    <dbReference type="NCBI Taxonomy" id="444605"/>
    <lineage>
        <taxon>Eukaryota</taxon>
        <taxon>Viridiplantae</taxon>
        <taxon>Streptophyta</taxon>
        <taxon>Embryophyta</taxon>
        <taxon>Tracheophyta</taxon>
        <taxon>Spermatophyta</taxon>
        <taxon>Magnoliopsida</taxon>
        <taxon>eudicotyledons</taxon>
        <taxon>Gunneridae</taxon>
        <taxon>Pentapetalae</taxon>
        <taxon>rosids</taxon>
        <taxon>fabids</taxon>
        <taxon>Malpighiales</taxon>
        <taxon>Salicaceae</taxon>
        <taxon>Saliceae</taxon>
        <taxon>Populus</taxon>
    </lineage>
</organism>
<dbReference type="Proteomes" id="UP001164929">
    <property type="component" value="Chromosome 8"/>
</dbReference>
<proteinExistence type="predicted"/>
<name>A0AAD6MJK7_9ROSI</name>
<dbReference type="AlphaFoldDB" id="A0AAD6MJK7"/>
<accession>A0AAD6MJK7</accession>
<gene>
    <name evidence="1" type="ORF">NC653_019909</name>
</gene>
<keyword evidence="2" id="KW-1185">Reference proteome</keyword>
<sequence length="76" mass="9206">MSEFQNFIQKQTTFCLLEYNPLSFSHKKKQTPLTDSWMMYHCQLWSHHGASVSRKKRRFSRPTSKILKSTEFCFRK</sequence>
<reference evidence="1" key="1">
    <citation type="journal article" date="2023" name="Mol. Ecol. Resour.">
        <title>Chromosome-level genome assembly of a triploid poplar Populus alba 'Berolinensis'.</title>
        <authorList>
            <person name="Chen S."/>
            <person name="Yu Y."/>
            <person name="Wang X."/>
            <person name="Wang S."/>
            <person name="Zhang T."/>
            <person name="Zhou Y."/>
            <person name="He R."/>
            <person name="Meng N."/>
            <person name="Wang Y."/>
            <person name="Liu W."/>
            <person name="Liu Z."/>
            <person name="Liu J."/>
            <person name="Guo Q."/>
            <person name="Huang H."/>
            <person name="Sederoff R.R."/>
            <person name="Wang G."/>
            <person name="Qu G."/>
            <person name="Chen S."/>
        </authorList>
    </citation>
    <scope>NUCLEOTIDE SEQUENCE</scope>
    <source>
        <strain evidence="1">SC-2020</strain>
    </source>
</reference>